<dbReference type="EMBL" id="GDKF01009837">
    <property type="protein sequence ID" value="JAT68785.1"/>
    <property type="molecule type" value="Transcribed_RNA"/>
</dbReference>
<dbReference type="GO" id="GO:0003723">
    <property type="term" value="F:RNA binding"/>
    <property type="evidence" value="ECO:0007669"/>
    <property type="project" value="UniProtKB-UniRule"/>
</dbReference>
<dbReference type="InterPro" id="IPR000504">
    <property type="entry name" value="RRM_dom"/>
</dbReference>
<evidence type="ECO:0000256" key="4">
    <source>
        <dbReference type="PROSITE-ProRule" id="PRU00176"/>
    </source>
</evidence>
<accession>A0A1D1ZPY1</accession>
<keyword evidence="2 4" id="KW-0694">RNA-binding</keyword>
<dbReference type="GO" id="GO:0006397">
    <property type="term" value="P:mRNA processing"/>
    <property type="evidence" value="ECO:0007669"/>
    <property type="project" value="UniProtKB-KW"/>
</dbReference>
<dbReference type="InterPro" id="IPR035979">
    <property type="entry name" value="RBD_domain_sf"/>
</dbReference>
<dbReference type="PANTHER" id="PTHR23139">
    <property type="entry name" value="RNA-BINDING PROTEIN"/>
    <property type="match status" value="1"/>
</dbReference>
<feature type="compositionally biased region" description="Basic residues" evidence="5">
    <location>
        <begin position="160"/>
        <end position="177"/>
    </location>
</feature>
<gene>
    <name evidence="7" type="ORF">g.13680</name>
</gene>
<dbReference type="Gene3D" id="3.30.70.330">
    <property type="match status" value="1"/>
</dbReference>
<feature type="compositionally biased region" description="Basic residues" evidence="5">
    <location>
        <begin position="132"/>
        <end position="152"/>
    </location>
</feature>
<dbReference type="PROSITE" id="PS50102">
    <property type="entry name" value="RRM"/>
    <property type="match status" value="1"/>
</dbReference>
<feature type="compositionally biased region" description="Basic and acidic residues" evidence="5">
    <location>
        <begin position="90"/>
        <end position="114"/>
    </location>
</feature>
<evidence type="ECO:0000256" key="3">
    <source>
        <dbReference type="ARBA" id="ARBA00023187"/>
    </source>
</evidence>
<protein>
    <recommendedName>
        <fullName evidence="6">RRM domain-containing protein</fullName>
    </recommendedName>
</protein>
<dbReference type="InterPro" id="IPR012677">
    <property type="entry name" value="Nucleotide-bd_a/b_plait_sf"/>
</dbReference>
<keyword evidence="3" id="KW-0508">mRNA splicing</keyword>
<evidence type="ECO:0000256" key="2">
    <source>
        <dbReference type="ARBA" id="ARBA00022884"/>
    </source>
</evidence>
<organism evidence="7">
    <name type="scientific">Auxenochlorella protothecoides</name>
    <name type="common">Green microalga</name>
    <name type="synonym">Chlorella protothecoides</name>
    <dbReference type="NCBI Taxonomy" id="3075"/>
    <lineage>
        <taxon>Eukaryota</taxon>
        <taxon>Viridiplantae</taxon>
        <taxon>Chlorophyta</taxon>
        <taxon>core chlorophytes</taxon>
        <taxon>Trebouxiophyceae</taxon>
        <taxon>Chlorellales</taxon>
        <taxon>Chlorellaceae</taxon>
        <taxon>Auxenochlorella</taxon>
    </lineage>
</organism>
<dbReference type="GO" id="GO:0008380">
    <property type="term" value="P:RNA splicing"/>
    <property type="evidence" value="ECO:0007669"/>
    <property type="project" value="UniProtKB-KW"/>
</dbReference>
<keyword evidence="1" id="KW-0507">mRNA processing</keyword>
<evidence type="ECO:0000256" key="5">
    <source>
        <dbReference type="SAM" id="MobiDB-lite"/>
    </source>
</evidence>
<feature type="domain" description="RRM" evidence="6">
    <location>
        <begin position="272"/>
        <end position="358"/>
    </location>
</feature>
<feature type="region of interest" description="Disordered" evidence="5">
    <location>
        <begin position="439"/>
        <end position="550"/>
    </location>
</feature>
<name>A0A1D1ZPY1_AUXPR</name>
<feature type="compositionally biased region" description="Low complexity" evidence="5">
    <location>
        <begin position="439"/>
        <end position="458"/>
    </location>
</feature>
<dbReference type="SUPFAM" id="SSF54928">
    <property type="entry name" value="RNA-binding domain, RBD"/>
    <property type="match status" value="1"/>
</dbReference>
<dbReference type="AlphaFoldDB" id="A0A1D1ZPY1"/>
<feature type="region of interest" description="Disordered" evidence="5">
    <location>
        <begin position="43"/>
        <end position="216"/>
    </location>
</feature>
<proteinExistence type="predicted"/>
<sequence length="599" mass="63317">EGVYTTTILGCSISPDFQGLCADLFLRPPGAMVDVDPVVQPVAADDDRTAPALQVAIDEHGPTKVPGSEEAVSGQGQASHPPAASGDVASGEKGEERRRDRHRDKESKRSERSRSRDRKKHRSSRRDDERRRSSRSRSRDRRRRSSRSRSRDRRGGDRSRRSRSRDRRDSRRSRSRDRRRERSRERRNRYRSSSSDLEYGYVPRRRGRGPPDPTKNFVDPFEKLRQAAAKAADPAEIQKQMRDQQMGARLTVLQQQAASTVQAASKTRRENLQLYIGNLGQGGITSEMLKQLFDSTMAVAFPTQVVPGMDAVVNCNVHSEGRYAFVELRTTEMATAALQLNGVVSLMGATLSIGRPSGYVDPAHAAAAARSAAQALARFHAETEGAAREGEAPLPSAFVAVWGAIAPGADEAARAKALGLVRGVCEGAGTVLQVVPGPTAQTATAGEEGAEGGVSEQGLEASMPPAGGAVAAEDSAGGDVPTEQPTGGESAPQEPLSETRNAAEPADGSSAPAEGPEGAGGEPAGVASSPSDEGDPPAAEPEAAAPAGPDLTDAVLVQFLEHLAAERGMQALEAAGGGGLRVARITARDWVAAAVDAST</sequence>
<feature type="compositionally biased region" description="Low complexity" evidence="5">
    <location>
        <begin position="524"/>
        <end position="550"/>
    </location>
</feature>
<feature type="compositionally biased region" description="Basic residues" evidence="5">
    <location>
        <begin position="115"/>
        <end position="124"/>
    </location>
</feature>
<evidence type="ECO:0000259" key="6">
    <source>
        <dbReference type="PROSITE" id="PS50102"/>
    </source>
</evidence>
<reference evidence="7" key="1">
    <citation type="submission" date="2015-08" db="EMBL/GenBank/DDBJ databases">
        <authorList>
            <person name="Babu N.S."/>
            <person name="Beckwith C.J."/>
            <person name="Beseler K.G."/>
            <person name="Brison A."/>
            <person name="Carone J.V."/>
            <person name="Caskin T.P."/>
            <person name="Diamond M."/>
            <person name="Durham M.E."/>
            <person name="Foxe J.M."/>
            <person name="Go M."/>
            <person name="Henderson B.A."/>
            <person name="Jones I.B."/>
            <person name="McGettigan J.A."/>
            <person name="Micheletti S.J."/>
            <person name="Nasrallah M.E."/>
            <person name="Ortiz D."/>
            <person name="Piller C.R."/>
            <person name="Privatt S.R."/>
            <person name="Schneider S.L."/>
            <person name="Sharp S."/>
            <person name="Smith T.C."/>
            <person name="Stanton J.D."/>
            <person name="Ullery H.E."/>
            <person name="Wilson R.J."/>
            <person name="Serrano M.G."/>
            <person name="Buck G."/>
            <person name="Lee V."/>
            <person name="Wang Y."/>
            <person name="Carvalho R."/>
            <person name="Voegtly L."/>
            <person name="Shi R."/>
            <person name="Duckworth R."/>
            <person name="Johnson A."/>
            <person name="Loviza R."/>
            <person name="Walstead R."/>
            <person name="Shah Z."/>
            <person name="Kiflezghi M."/>
            <person name="Wade K."/>
            <person name="Ball S.L."/>
            <person name="Bradley K.W."/>
            <person name="Asai D.J."/>
            <person name="Bowman C.A."/>
            <person name="Russell D.A."/>
            <person name="Pope W.H."/>
            <person name="Jacobs-Sera D."/>
            <person name="Hendrix R.W."/>
            <person name="Hatfull G.F."/>
        </authorList>
    </citation>
    <scope>NUCLEOTIDE SEQUENCE</scope>
</reference>
<evidence type="ECO:0000313" key="7">
    <source>
        <dbReference type="EMBL" id="JAT68785.1"/>
    </source>
</evidence>
<evidence type="ECO:0000256" key="1">
    <source>
        <dbReference type="ARBA" id="ARBA00022664"/>
    </source>
</evidence>
<feature type="non-terminal residue" evidence="7">
    <location>
        <position position="1"/>
    </location>
</feature>